<gene>
    <name evidence="6" type="ORF">VCS650_LOCUS25018</name>
</gene>
<dbReference type="Gene3D" id="2.160.10.10">
    <property type="entry name" value="Hexapeptide repeat proteins"/>
    <property type="match status" value="1"/>
</dbReference>
<dbReference type="InterPro" id="IPR010071">
    <property type="entry name" value="AA_adenyl_dom"/>
</dbReference>
<dbReference type="InterPro" id="IPR001242">
    <property type="entry name" value="Condensation_dom"/>
</dbReference>
<keyword evidence="2" id="KW-0597">Phosphoprotein</keyword>
<dbReference type="InterPro" id="IPR045851">
    <property type="entry name" value="AMP-bd_C_sf"/>
</dbReference>
<reference evidence="6" key="1">
    <citation type="submission" date="2021-02" db="EMBL/GenBank/DDBJ databases">
        <authorList>
            <person name="Nowell W R."/>
        </authorList>
    </citation>
    <scope>NUCLEOTIDE SEQUENCE</scope>
</reference>
<keyword evidence="4" id="KW-0472">Membrane</keyword>
<dbReference type="NCBIfam" id="NF003417">
    <property type="entry name" value="PRK04813.1"/>
    <property type="match status" value="2"/>
</dbReference>
<feature type="transmembrane region" description="Helical" evidence="4">
    <location>
        <begin position="3091"/>
        <end position="3112"/>
    </location>
</feature>
<dbReference type="Gene3D" id="3.30.559.10">
    <property type="entry name" value="Chloramphenicol acetyltransferase-like domain"/>
    <property type="match status" value="4"/>
</dbReference>
<dbReference type="Gene3D" id="1.10.1200.10">
    <property type="entry name" value="ACP-like"/>
    <property type="match status" value="2"/>
</dbReference>
<dbReference type="NCBIfam" id="TIGR01733">
    <property type="entry name" value="AA-adenyl-dom"/>
    <property type="match status" value="1"/>
</dbReference>
<dbReference type="SMART" id="SM00823">
    <property type="entry name" value="PKS_PP"/>
    <property type="match status" value="1"/>
</dbReference>
<dbReference type="EMBL" id="CAJNON010000315">
    <property type="protein sequence ID" value="CAF1190353.1"/>
    <property type="molecule type" value="Genomic_DNA"/>
</dbReference>
<feature type="domain" description="Carrier" evidence="5">
    <location>
        <begin position="2775"/>
        <end position="2850"/>
    </location>
</feature>
<protein>
    <recommendedName>
        <fullName evidence="5">Carrier domain-containing protein</fullName>
    </recommendedName>
</protein>
<keyword evidence="4" id="KW-0812">Transmembrane</keyword>
<dbReference type="Pfam" id="PF13193">
    <property type="entry name" value="AMP-binding_C"/>
    <property type="match status" value="2"/>
</dbReference>
<organism evidence="6 7">
    <name type="scientific">Adineta steineri</name>
    <dbReference type="NCBI Taxonomy" id="433720"/>
    <lineage>
        <taxon>Eukaryota</taxon>
        <taxon>Metazoa</taxon>
        <taxon>Spiralia</taxon>
        <taxon>Gnathifera</taxon>
        <taxon>Rotifera</taxon>
        <taxon>Eurotatoria</taxon>
        <taxon>Bdelloidea</taxon>
        <taxon>Adinetida</taxon>
        <taxon>Adinetidae</taxon>
        <taxon>Adineta</taxon>
    </lineage>
</organism>
<dbReference type="PANTHER" id="PTHR45527">
    <property type="entry name" value="NONRIBOSOMAL PEPTIDE SYNTHETASE"/>
    <property type="match status" value="1"/>
</dbReference>
<dbReference type="Gene3D" id="3.30.300.30">
    <property type="match status" value="2"/>
</dbReference>
<dbReference type="CDD" id="cd05930">
    <property type="entry name" value="A_NRPS"/>
    <property type="match status" value="2"/>
</dbReference>
<evidence type="ECO:0000313" key="6">
    <source>
        <dbReference type="EMBL" id="CAF1190353.1"/>
    </source>
</evidence>
<dbReference type="PANTHER" id="PTHR45527:SF1">
    <property type="entry name" value="FATTY ACID SYNTHASE"/>
    <property type="match status" value="1"/>
</dbReference>
<comment type="caution">
    <text evidence="6">The sequence shown here is derived from an EMBL/GenBank/DDBJ whole genome shotgun (WGS) entry which is preliminary data.</text>
</comment>
<accession>A0A814VV20</accession>
<dbReference type="Pfam" id="PF00668">
    <property type="entry name" value="Condensation"/>
    <property type="match status" value="4"/>
</dbReference>
<sequence length="3425" mass="393689">MFQKKKRTAATTDHKVQRLKISSLTEAVASSAQQRIYIHENLYFSGSDLSIYNSLVPLQIKRGSVLIEHIRLSLISVIQQHTVLRTAIRFNPISNQIEQYIQPLTDDIYSFQHSRSVSTLEQLNCLLTNESIRKHFDVENGKVLRCHVVQRSAEDRNDSLHQGDLIIFVIHHIAFDLTSYKPFLKAFERACWANEYQQSVLTIPQYIDFTLYEQALLADTNAESKMNKSRHFWANLMHGYDWDRIRNLVPDEDQIDRHRSGRGYSTTFTITQDVVDSMMLFASTNDVTMFSLSLACYYAFLFKLTNHDDDLCVVSTAANRLEKEIQDMIAPASFAQARIWLDERIRFDPDKPQVAIYNMPFVYRLQSSHTLSIKQLRHALHLTVNKHPSLHTSLHFYIENNQLMQRIITHEDNYTDMFSIIENTYETDEQLNDILHDEKRNPHLFDLAQGLVFRCHIIYYKQISLNHLLSDQDIVIFNVHHALFDFPSMKVFLHDLNQAYTTGQLLYDDSTNLRYLDYAAIEQQMPMTGAASIFWLDALHDCKLDQSLSLPFDRYRLSDEHRTGRGTTISFDFGQDLSYDILTHASSNNKSLEHLTFAIYFIFLLKLTNGQTDLCITMNINNNRYRDELKSIIGLFDNVIPLRCQLDTHWCFRQLLEHVQEITTNSMKYSYFPLQLILSQHPHISKYAFLDTSLEFISNKSNNAMMIGDSQLVPVTSPFNINEDEILSEVVCQCVERSLSMVIGIMAIEMAGGVYCPLSPRDPYHRLHALTQQTQSRLVLVHYLTKTKFNDDIISLDIDSILNISYLDKNGLSSVIVKGEEIAYIIFTSGSTGTPKAVQVRHKNFIDCIHSLTYINSFNKDDTVVQMTRCSFDIHVQEILGTLLVGGTLIMLHRGGTINFDYLSKVLQNKQITYIHTVPSFLHNLFIFIEQNYKINAVKHLRSLCSIGEAFAVHLIDLIVKIGITNCIVWNLYGPAETTIVSTFHKVDLIEDTRSVSIGRPLLNYRCMIMNQYLQSSAIGQEGELLVGGAGVFTGYLGRDDLTAKALVEIDGQLFYRTGDLARINNNGLLHYQGRKDYQIKLHGQRIELGEIERCLLNTSISACVVMKWNDDYLVAYVQSSDINEEQLRQHCQSNLPPHMIPSIFIILDKLPLNQNGKIDRKLLLPPNFASIHFTGHDEHLLPMNENEIIIHQIWCDLLKQKQISTSTNIFTVGGHSLVIMQLFHRYKIQFHLETNTLSITDLFQHPTIIDHAQLIYQTMNVKENINEYYWSSLHIMKTKASFAQERIFLDEQIRFSSTNNNSNNMYVIPLIYRISSMNNHISISQLQHAFQSIITKHQILRTALYLHTNGNIIQHCLDANVILNDKKSSRFFMINLLNEEHEQNEIVKKILNQSDLFDLSRGHVINCHILRHAQSNHSYTQNNDDLLTKDDLILFTIHHAMFDGASTSTFIRDFSLAYQSNALLPVDDNLLQYIDYSIHEHIMDMTLSQEFWLLELKGYNLTHQLPLPVDRQRLSTNQQRSGAASIAEITFDDEICASFLNYASSHHLTLFQLGLSIFYVFLFKLTHGETDLCISSINANRYRGELVNMIGMFVSTLPYRVELDSHWSFDEVVKYVQEKCLSILEHSHYPLQHILGDNRLSQSNVSFLEIMFDFITVSTDISGLYLNGVNLEQVLLDESYEMAKFDFSLNFTYNSSSDDNQLSCSFVCSSDLFDERTVEIIGRRFQQVLEQLFLSKSSTKCIDLYETSVSRIDLILPEEVEERQAIMFHRLENITNEAPASFAQYRIWYQNQGDADTDPSSLTSHNIPYFYRLCTGDILSVEQLRHALQLIVNKHESLDTSLIYDSNKKLLMQRVLTQQDTDIDMFTITESTYETDEQLNRIIENEKCNSQLFDLDQGPVFRCHVIYNKQISSNNILSDQDIIIFNFHHAFFDYPSMNIFLHDLNQAYKTGHLTTDNDTTLRYIDYALIEQQMPMTGASMYWRDTLYDCHLDQSLSLPYDRHRLSNEHRTNRATSISFDFGQDRSHHFLLYASSNNIKHEHLALATYFIFLFKLTNGEKDICIAMNINNRYRDELKSIIGLFESIIPLRCQLDPHWSFQYLLDYVREITTKSLKYSYFPLQHILKQHPNVSKPAFLDISFQFLSLMANTDDKLIMIGDSQLSSIPYTTDINDNEIKNKYDFSLLIQHDLNINQLSCTINATLDLFDVETIDKISQRFHSILNQLFTSVDDQIEKSIYEISVTLPNERLLMQSMNNTQVSFSSPVNCIHHEFVYQVMKHPQKLAVELDEQSLTYCELLHYVQVLSLILLNEYHVVPGEVVCQCVERSLSMVIGIMGIEMAGCVYCPLSPRDPQHRLHALTQQTQSRLVLVHDLTKIKFNHSIVSSNIDSIFTVYNMERNIDIDQLSSIRVTLDDLAYIIFTSGSTGIPKAVQVRHRNFIEFIRSLIYGDVLNEKDTILQMARCSFDVHIHDILGSLMIGSSLIMLHRRGIMDFDYLASVMKEKNITCFASVPTIINNFFTFLEQQNHHNVAQYLRSVCSGGEACSLKLINLMSNTVTHTCRLWNMYGPAETTIDCTFHLLNNSLETESFPIGRPLSNYQNLVLDQFSQTVFMNQEGDLFVGGVGVFAGYLTRDDSSAKALVEIDGELFYRTGDLVTIDNNGLLHYQGRKDHQIKLHGQRIELGEIERCLLNITSVSACIVMKWNDDYLVAYVQSSSHMNEEELRQHCQSHLPPHMIPSIFIILEKLPLNQNGKIDRKLLPLPDLSSSSGNHDDNVPHTTLEQQLQDIFSQALHIQSPHIEAPFNQLGGTSLDAIRVLALIRQQLCTNIDIGLLFTNPSIRQLAQAIEPLLILDAPQDAVFTTNQSQETHLRCSPSFVIESIGIVFLICQWLCPIIIIHRWCPLFFPILPAFHLLFYVICSRLFSPCYIKTDNLFSWNYYRWWFLDRLWNNNTFWLKHILGTPLYNYYLRLCGARISLNTHIYTINIDAPWLLDIDDGSWIANETYLNCLYFNDDGTFKLSPIRIGSNCSIGTRSILFNGVDMQDNIIVQPMSSVTGFIASETIIDGEQHKSLPPHMSNKHSIRSLSIWHKIYQMIALLAIIALHCALLILVYKVYSVGQIPLLINIAFCWTLWSIIGCFISLLLLKFMVGSCAADEIYPTASKLYLQKIWLRQLIVSSFHHAWLLLTSYDYLYPYVLRWLGAHIEENVKLAEIDTFLSYPTNLLQLETGVTAFGSVLLVSTELTPSGDHRVDQIILGSHTNLANGCSILPGSCLESETMIGNLTRISRETKSKSGVVLMGVPARTMPFQMPVTPKNQNQIEIIPFWHTCLSHYVSKCLLLSIYSFGGLVGGSIIHTILVCGLYRCRSYIRHQIIEQIIARVNQDYAQFICPFLGNTQWLIRLFRAYGAHIGENTIMPDISNTGNT</sequence>
<dbReference type="InterPro" id="IPR020806">
    <property type="entry name" value="PKS_PP-bd"/>
</dbReference>
<dbReference type="PROSITE" id="PS00455">
    <property type="entry name" value="AMP_BINDING"/>
    <property type="match status" value="2"/>
</dbReference>
<dbReference type="SUPFAM" id="SSF56801">
    <property type="entry name" value="Acetyl-CoA synthetase-like"/>
    <property type="match status" value="2"/>
</dbReference>
<dbReference type="GO" id="GO:0005737">
    <property type="term" value="C:cytoplasm"/>
    <property type="evidence" value="ECO:0007669"/>
    <property type="project" value="TreeGrafter"/>
</dbReference>
<dbReference type="SUPFAM" id="SSF52777">
    <property type="entry name" value="CoA-dependent acyltransferases"/>
    <property type="match status" value="8"/>
</dbReference>
<evidence type="ECO:0000259" key="5">
    <source>
        <dbReference type="PROSITE" id="PS50075"/>
    </source>
</evidence>
<proteinExistence type="predicted"/>
<dbReference type="PROSITE" id="PS50075">
    <property type="entry name" value="CARRIER"/>
    <property type="match status" value="2"/>
</dbReference>
<dbReference type="SUPFAM" id="SSF51161">
    <property type="entry name" value="Trimeric LpxA-like enzymes"/>
    <property type="match status" value="2"/>
</dbReference>
<dbReference type="Pfam" id="PF00501">
    <property type="entry name" value="AMP-binding"/>
    <property type="match status" value="2"/>
</dbReference>
<dbReference type="GO" id="GO:0031177">
    <property type="term" value="F:phosphopantetheine binding"/>
    <property type="evidence" value="ECO:0007669"/>
    <property type="project" value="InterPro"/>
</dbReference>
<keyword evidence="4" id="KW-1133">Transmembrane helix</keyword>
<dbReference type="Gene3D" id="3.30.559.30">
    <property type="entry name" value="Nonribosomal peptide synthetase, condensation domain"/>
    <property type="match status" value="4"/>
</dbReference>
<dbReference type="InterPro" id="IPR025110">
    <property type="entry name" value="AMP-bd_C"/>
</dbReference>
<keyword evidence="1" id="KW-0596">Phosphopantetheine</keyword>
<dbReference type="GO" id="GO:0016874">
    <property type="term" value="F:ligase activity"/>
    <property type="evidence" value="ECO:0007669"/>
    <property type="project" value="UniProtKB-KW"/>
</dbReference>
<dbReference type="Gene3D" id="3.40.50.12780">
    <property type="entry name" value="N-terminal domain of ligase-like"/>
    <property type="match status" value="2"/>
</dbReference>
<dbReference type="GO" id="GO:0043041">
    <property type="term" value="P:amino acid activation for nonribosomal peptide biosynthetic process"/>
    <property type="evidence" value="ECO:0007669"/>
    <property type="project" value="TreeGrafter"/>
</dbReference>
<dbReference type="GO" id="GO:0044550">
    <property type="term" value="P:secondary metabolite biosynthetic process"/>
    <property type="evidence" value="ECO:0007669"/>
    <property type="project" value="TreeGrafter"/>
</dbReference>
<keyword evidence="3" id="KW-0436">Ligase</keyword>
<evidence type="ECO:0000256" key="3">
    <source>
        <dbReference type="ARBA" id="ARBA00022598"/>
    </source>
</evidence>
<dbReference type="InterPro" id="IPR000873">
    <property type="entry name" value="AMP-dep_synth/lig_dom"/>
</dbReference>
<dbReference type="Proteomes" id="UP000663891">
    <property type="component" value="Unassembled WGS sequence"/>
</dbReference>
<name>A0A814VV20_9BILA</name>
<evidence type="ECO:0000256" key="1">
    <source>
        <dbReference type="ARBA" id="ARBA00022450"/>
    </source>
</evidence>
<feature type="transmembrane region" description="Helical" evidence="4">
    <location>
        <begin position="3340"/>
        <end position="3363"/>
    </location>
</feature>
<dbReference type="OrthoDB" id="10253869at2759"/>
<feature type="domain" description="Carrier" evidence="5">
    <location>
        <begin position="1182"/>
        <end position="1260"/>
    </location>
</feature>
<evidence type="ECO:0000313" key="7">
    <source>
        <dbReference type="Proteomes" id="UP000663891"/>
    </source>
</evidence>
<dbReference type="InterPro" id="IPR011004">
    <property type="entry name" value="Trimer_LpxA-like_sf"/>
</dbReference>
<evidence type="ECO:0000256" key="4">
    <source>
        <dbReference type="SAM" id="Phobius"/>
    </source>
</evidence>
<feature type="transmembrane region" description="Helical" evidence="4">
    <location>
        <begin position="3124"/>
        <end position="3149"/>
    </location>
</feature>
<dbReference type="InterPro" id="IPR036736">
    <property type="entry name" value="ACP-like_sf"/>
</dbReference>
<dbReference type="InterPro" id="IPR009081">
    <property type="entry name" value="PP-bd_ACP"/>
</dbReference>
<dbReference type="Pfam" id="PF00550">
    <property type="entry name" value="PP-binding"/>
    <property type="match status" value="2"/>
</dbReference>
<dbReference type="InterPro" id="IPR020845">
    <property type="entry name" value="AMP-binding_CS"/>
</dbReference>
<dbReference type="InterPro" id="IPR042099">
    <property type="entry name" value="ANL_N_sf"/>
</dbReference>
<dbReference type="InterPro" id="IPR023213">
    <property type="entry name" value="CAT-like_dom_sf"/>
</dbReference>
<evidence type="ECO:0000256" key="2">
    <source>
        <dbReference type="ARBA" id="ARBA00022553"/>
    </source>
</evidence>
<dbReference type="SUPFAM" id="SSF47336">
    <property type="entry name" value="ACP-like"/>
    <property type="match status" value="2"/>
</dbReference>